<dbReference type="Proteomes" id="UP001201873">
    <property type="component" value="Unassembled WGS sequence"/>
</dbReference>
<comment type="caution">
    <text evidence="1">The sequence shown here is derived from an EMBL/GenBank/DDBJ whole genome shotgun (WGS) entry which is preliminary data.</text>
</comment>
<organism evidence="1 2">
    <name type="scientific">Frankia umida</name>
    <dbReference type="NCBI Taxonomy" id="573489"/>
    <lineage>
        <taxon>Bacteria</taxon>
        <taxon>Bacillati</taxon>
        <taxon>Actinomycetota</taxon>
        <taxon>Actinomycetes</taxon>
        <taxon>Frankiales</taxon>
        <taxon>Frankiaceae</taxon>
        <taxon>Frankia</taxon>
    </lineage>
</organism>
<reference evidence="1 2" key="1">
    <citation type="submission" date="2022-04" db="EMBL/GenBank/DDBJ databases">
        <title>Genome diversity in the genus Frankia.</title>
        <authorList>
            <person name="Carlos-Shanley C."/>
            <person name="Hahn D."/>
        </authorList>
    </citation>
    <scope>NUCLEOTIDE SEQUENCE [LARGE SCALE GENOMIC DNA]</scope>
    <source>
        <strain evidence="1 2">Ag45/Mut15</strain>
    </source>
</reference>
<dbReference type="EMBL" id="JALKFT010000008">
    <property type="protein sequence ID" value="MCK9876127.1"/>
    <property type="molecule type" value="Genomic_DNA"/>
</dbReference>
<evidence type="ECO:0000313" key="2">
    <source>
        <dbReference type="Proteomes" id="UP001201873"/>
    </source>
</evidence>
<gene>
    <name evidence="1" type="ORF">MXD59_10110</name>
</gene>
<accession>A0ABT0JX45</accession>
<dbReference type="Pfam" id="PF06348">
    <property type="entry name" value="DUF1059"/>
    <property type="match status" value="1"/>
</dbReference>
<dbReference type="RefSeq" id="WP_248824468.1">
    <property type="nucleotide sequence ID" value="NZ_JALKFT010000008.1"/>
</dbReference>
<protein>
    <submittedName>
        <fullName evidence="1">DUF1059 domain-containing protein</fullName>
    </submittedName>
</protein>
<dbReference type="InterPro" id="IPR009409">
    <property type="entry name" value="DUF1059"/>
</dbReference>
<sequence length="99" mass="11014">MRRNRYWTAQALMAPSPALVGHSRPTEITLRRPAMKEFYCGAIIHGCETRITAANEADLLRSVDTHARVDHGMTDVPDALLDEVRGDITGTVARTERPD</sequence>
<proteinExistence type="predicted"/>
<keyword evidence="2" id="KW-1185">Reference proteome</keyword>
<evidence type="ECO:0000313" key="1">
    <source>
        <dbReference type="EMBL" id="MCK9876127.1"/>
    </source>
</evidence>
<name>A0ABT0JX45_9ACTN</name>